<dbReference type="Proteomes" id="UP001270362">
    <property type="component" value="Unassembled WGS sequence"/>
</dbReference>
<evidence type="ECO:0000313" key="3">
    <source>
        <dbReference type="EMBL" id="KAK3694179.1"/>
    </source>
</evidence>
<dbReference type="GO" id="GO:0033934">
    <property type="term" value="F:glucan 1,4-alpha-maltotriohydrolase activity"/>
    <property type="evidence" value="ECO:0007669"/>
    <property type="project" value="TreeGrafter"/>
</dbReference>
<name>A0AAE1CH79_9PEZI</name>
<dbReference type="Pfam" id="PF00128">
    <property type="entry name" value="Alpha-amylase"/>
    <property type="match status" value="1"/>
</dbReference>
<evidence type="ECO:0000313" key="4">
    <source>
        <dbReference type="Proteomes" id="UP001270362"/>
    </source>
</evidence>
<dbReference type="PANTHER" id="PTHR10357:SF232">
    <property type="entry name" value="GLYCOSYL HYDROLASE FAMILY 13 CATALYTIC DOMAIN-CONTAINING PROTEIN"/>
    <property type="match status" value="1"/>
</dbReference>
<dbReference type="PANTHER" id="PTHR10357">
    <property type="entry name" value="ALPHA-AMYLASE FAMILY MEMBER"/>
    <property type="match status" value="1"/>
</dbReference>
<organism evidence="3 4">
    <name type="scientific">Podospora appendiculata</name>
    <dbReference type="NCBI Taxonomy" id="314037"/>
    <lineage>
        <taxon>Eukaryota</taxon>
        <taxon>Fungi</taxon>
        <taxon>Dikarya</taxon>
        <taxon>Ascomycota</taxon>
        <taxon>Pezizomycotina</taxon>
        <taxon>Sordariomycetes</taxon>
        <taxon>Sordariomycetidae</taxon>
        <taxon>Sordariales</taxon>
        <taxon>Podosporaceae</taxon>
        <taxon>Podospora</taxon>
    </lineage>
</organism>
<dbReference type="Gene3D" id="3.20.20.80">
    <property type="entry name" value="Glycosidases"/>
    <property type="match status" value="1"/>
</dbReference>
<sequence length="127" mass="14088">MCSFGCGIVDHPGRRCLTCATVGEGLSLFERAGLVLSSPWNQSKQERHPDSQRLSSMALIGHETRKWWKEAVVYQVYPASFLDTNGDGRGDVNGITARLDYLKSLGVDVIWSSPSTDSYHPGENNYH</sequence>
<dbReference type="GO" id="GO:0004574">
    <property type="term" value="F:oligo-1,6-glucosidase activity"/>
    <property type="evidence" value="ECO:0007669"/>
    <property type="project" value="TreeGrafter"/>
</dbReference>
<reference evidence="3" key="1">
    <citation type="journal article" date="2023" name="Mol. Phylogenet. Evol.">
        <title>Genome-scale phylogeny and comparative genomics of the fungal order Sordariales.</title>
        <authorList>
            <person name="Hensen N."/>
            <person name="Bonometti L."/>
            <person name="Westerberg I."/>
            <person name="Brannstrom I.O."/>
            <person name="Guillou S."/>
            <person name="Cros-Aarteil S."/>
            <person name="Calhoun S."/>
            <person name="Haridas S."/>
            <person name="Kuo A."/>
            <person name="Mondo S."/>
            <person name="Pangilinan J."/>
            <person name="Riley R."/>
            <person name="LaButti K."/>
            <person name="Andreopoulos B."/>
            <person name="Lipzen A."/>
            <person name="Chen C."/>
            <person name="Yan M."/>
            <person name="Daum C."/>
            <person name="Ng V."/>
            <person name="Clum A."/>
            <person name="Steindorff A."/>
            <person name="Ohm R.A."/>
            <person name="Martin F."/>
            <person name="Silar P."/>
            <person name="Natvig D.O."/>
            <person name="Lalanne C."/>
            <person name="Gautier V."/>
            <person name="Ament-Velasquez S.L."/>
            <person name="Kruys A."/>
            <person name="Hutchinson M.I."/>
            <person name="Powell A.J."/>
            <person name="Barry K."/>
            <person name="Miller A.N."/>
            <person name="Grigoriev I.V."/>
            <person name="Debuchy R."/>
            <person name="Gladieux P."/>
            <person name="Hiltunen Thoren M."/>
            <person name="Johannesson H."/>
        </authorList>
    </citation>
    <scope>NUCLEOTIDE SEQUENCE</scope>
    <source>
        <strain evidence="3">CBS 314.62</strain>
    </source>
</reference>
<proteinExistence type="inferred from homology"/>
<reference evidence="3" key="2">
    <citation type="submission" date="2023-06" db="EMBL/GenBank/DDBJ databases">
        <authorList>
            <consortium name="Lawrence Berkeley National Laboratory"/>
            <person name="Haridas S."/>
            <person name="Hensen N."/>
            <person name="Bonometti L."/>
            <person name="Westerberg I."/>
            <person name="Brannstrom I.O."/>
            <person name="Guillou S."/>
            <person name="Cros-Aarteil S."/>
            <person name="Calhoun S."/>
            <person name="Kuo A."/>
            <person name="Mondo S."/>
            <person name="Pangilinan J."/>
            <person name="Riley R."/>
            <person name="Labutti K."/>
            <person name="Andreopoulos B."/>
            <person name="Lipzen A."/>
            <person name="Chen C."/>
            <person name="Yanf M."/>
            <person name="Daum C."/>
            <person name="Ng V."/>
            <person name="Clum A."/>
            <person name="Steindorff A."/>
            <person name="Ohm R."/>
            <person name="Martin F."/>
            <person name="Silar P."/>
            <person name="Natvig D."/>
            <person name="Lalanne C."/>
            <person name="Gautier V."/>
            <person name="Ament-Velasquez S.L."/>
            <person name="Kruys A."/>
            <person name="Hutchinson M.I."/>
            <person name="Powell A.J."/>
            <person name="Barry K."/>
            <person name="Miller A.N."/>
            <person name="Grigoriev I.V."/>
            <person name="Debuchy R."/>
            <person name="Gladieux P."/>
            <person name="Thoren M.H."/>
            <person name="Johannesson H."/>
        </authorList>
    </citation>
    <scope>NUCLEOTIDE SEQUENCE</scope>
    <source>
        <strain evidence="3">CBS 314.62</strain>
    </source>
</reference>
<dbReference type="GO" id="GO:0004575">
    <property type="term" value="F:sucrose alpha-glucosidase activity"/>
    <property type="evidence" value="ECO:0007669"/>
    <property type="project" value="TreeGrafter"/>
</dbReference>
<accession>A0AAE1CH79</accession>
<dbReference type="SUPFAM" id="SSF51445">
    <property type="entry name" value="(Trans)glycosidases"/>
    <property type="match status" value="1"/>
</dbReference>
<keyword evidence="3" id="KW-0378">Hydrolase</keyword>
<gene>
    <name evidence="3" type="ORF">B0T22DRAFT_63417</name>
</gene>
<dbReference type="AlphaFoldDB" id="A0AAE1CH79"/>
<protein>
    <submittedName>
        <fullName evidence="3">Glycoside hydrolase superfamily</fullName>
    </submittedName>
</protein>
<keyword evidence="4" id="KW-1185">Reference proteome</keyword>
<feature type="domain" description="Glycosyl hydrolase family 13 catalytic" evidence="2">
    <location>
        <begin position="75"/>
        <end position="119"/>
    </location>
</feature>
<dbReference type="InterPro" id="IPR017853">
    <property type="entry name" value="GH"/>
</dbReference>
<evidence type="ECO:0000259" key="2">
    <source>
        <dbReference type="Pfam" id="PF00128"/>
    </source>
</evidence>
<comment type="caution">
    <text evidence="3">The sequence shown here is derived from an EMBL/GenBank/DDBJ whole genome shotgun (WGS) entry which is preliminary data.</text>
</comment>
<dbReference type="GO" id="GO:0004556">
    <property type="term" value="F:alpha-amylase activity"/>
    <property type="evidence" value="ECO:0007669"/>
    <property type="project" value="TreeGrafter"/>
</dbReference>
<dbReference type="GO" id="GO:0005987">
    <property type="term" value="P:sucrose catabolic process"/>
    <property type="evidence" value="ECO:0007669"/>
    <property type="project" value="TreeGrafter"/>
</dbReference>
<dbReference type="GO" id="GO:0000025">
    <property type="term" value="P:maltose catabolic process"/>
    <property type="evidence" value="ECO:0007669"/>
    <property type="project" value="TreeGrafter"/>
</dbReference>
<evidence type="ECO:0000256" key="1">
    <source>
        <dbReference type="ARBA" id="ARBA00008061"/>
    </source>
</evidence>
<comment type="similarity">
    <text evidence="1">Belongs to the glycosyl hydrolase 13 family.</text>
</comment>
<dbReference type="EMBL" id="JAULSO010000001">
    <property type="protein sequence ID" value="KAK3694179.1"/>
    <property type="molecule type" value="Genomic_DNA"/>
</dbReference>
<dbReference type="InterPro" id="IPR006047">
    <property type="entry name" value="GH13_cat_dom"/>
</dbReference>